<dbReference type="InterPro" id="IPR041550">
    <property type="entry name" value="FASI_helical"/>
</dbReference>
<dbReference type="PANTHER" id="PTHR10982:SF21">
    <property type="entry name" value="FATTY ACID SYNTHASE SUBUNIT BETA"/>
    <property type="match status" value="1"/>
</dbReference>
<dbReference type="PIRSF" id="PIRSF000454">
    <property type="entry name" value="FAS_yeast_alpha"/>
    <property type="match status" value="1"/>
</dbReference>
<feature type="active site" description="For beta-ketoacyl synthase activity" evidence="17">
    <location>
        <position position="1192"/>
    </location>
</feature>
<dbReference type="PROSITE" id="PS50075">
    <property type="entry name" value="CARRIER"/>
    <property type="match status" value="1"/>
</dbReference>
<sequence length="1751" mass="191336">MSRSLSLRRSIDMRPQAMDDQYIAHQLLVELLAHQLAFPVRWVDTQEYLLGRQNAVQRYVELGPSSILMGMAQKAVRGMVIQGKRLVASSIQLLASSLDAKKLCYEYEERKAPIVPQITVDVPTPELPRLANPPSIPQKPKVTPASAPNIVIDDVALSRVQIVQALVARKLKTPIAQLPTSKSIKELSGGRSSLQNELVGDLHNEFSSIPDAPEQILLRDFGDASPTVQLGKTSSAAVAKLISSKMPSDFNTNAIRTHLASKWGLGPSRQTAVLLYAIASEPPSRLTSSSAAEEFWDKISSMYAESCDITLRPRQDTMNEDAVASSVVDPEVVAEFSKAHRRLGVQQFQALAEYLQIDLSGSQASQSDALVVECQQKVDLWTAEMTPEFLAGITPMLDVKKSRRYGSWWNMARQDVLAFYRRPSYSELMDDTLGFKVFLNRLRTRADEALLSMVRSLSCEAYFKQGSLPGYHAASQLLEQAITSTVADCPKARLILPAVGPHTTITRDGKIEYTEAPRQGVSGPTAYIQSLRQGTSFIGLKSANVDTQINLTDALMEAMCLALDDGISFVGKTFLVTGAGQGSIGAGVVRLLLEGGARVLVTTSRELATTARYFQQMYNNHGAKFSELRVMPCNLASAQDCKGLIQYVYDPRRLNWDLDAILPFAAASDYSTEMHDIGGQSELGHRLMLVNVFRLLGHIVHCKQNAGVDCHPTQVLLPLSPNHGIFGGDGMYPESKLALESLFHRIQSESWSDQLSICGVRIGWTRSTGLMTTHDIIADKVEQHGIRTFSVAEMAFNIAMLLTPKFVAHCEDGPLDADFTGSLGTFGSRPGFLAELHQKVQLAAEVIRAVQAEDEHERLLSPGIKPTQQAPVAPIHPRSSLCVGYPHLPDYEQEIRPLLPRLERLQDPANAVVVVGYSELGPWGSARLRWEMESQGQWTSAGYVELAWLMNLIRHVDDESYVGWVDTQTGKPVRDGEIQALYGDYIDNHTGIRPIQSTSYNPERREVLQEVAVEEDLPEFEVSQHTADAMRLRHGAHVSIRPSENPDACRVKLKRGAVILVPKTVPFVWGSCAGELPAGWTPAKYGIPENLIHQVDPVTLYTVCCVAEAFYSAGITDPFEVFQHIHLSELGNFIGSSMGGPTKTRQLYRDVYFDHDIPSDVLQDTYLNTPAAWVNMLLLGCTGPIKTPVGACATGVESIDSGYESIMAGKTKMCLVGGYDDLQEEASYGFAQLKATVNVEEEIACGRQPSEMSRPMAESRAGFVEAHGCGIQLLCRGDIALKMGLPIYAVIASSAMAADKIGSSVPAPGQGILSFSRERARSSMISLTSRPSSRSSTSSEVSDKSFLTSITSISSPAPRIQRARPTTDMAPLRAALATWGLTIDDLDVASLHGTSTRGNDLNEPEVIETQMRHLGRTPGRPLWAICQKSVTGHPKAPAAAWMLNGCLQVLDSGLVPGNRNLDTLDEALRNASHLCFPTRTVQLREVKAFLLTSFGFGQKGGQIVGVAPKYFFATLLRPEVEDYYRKVRVRTEAGDRAYAAAIMSQAVVKIQTQNPYDEYDAARIFLDPLARISQDPSTGEYRFHPDATPALGNDTLPSPGEPAELVKGISSAWIEEQVRPHISPGGTVGVDLVPLASFDAYENATFVERNYTVREREWAEKSADVRAAYASRWCAKEAVFKCLQTHSQGAGAAMKEIEIEHSGNGAPKVKLRGAAQTAARQRGLEGVQLSISYGDDAVIAVALGLMAGASY</sequence>
<dbReference type="GO" id="GO:0042759">
    <property type="term" value="P:long-chain fatty acid biosynthetic process"/>
    <property type="evidence" value="ECO:0007669"/>
    <property type="project" value="UniProtKB-UniRule"/>
</dbReference>
<comment type="catalytic activity">
    <reaction evidence="13">
        <text>acetyl-CoA + n malonyl-CoA + 2n NADPH + 4n H(+) = a long-chain-acyl-CoA + n CoA + n CO2 + 2n NADP(+).</text>
        <dbReference type="EC" id="2.3.1.86"/>
    </reaction>
</comment>
<dbReference type="PROSITE" id="PS00606">
    <property type="entry name" value="KS3_1"/>
    <property type="match status" value="1"/>
</dbReference>
<organism evidence="22 23">
    <name type="scientific">Aspergillus nomiae NRRL (strain ATCC 15546 / NRRL 13137 / CBS 260.88 / M93)</name>
    <dbReference type="NCBI Taxonomy" id="1509407"/>
    <lineage>
        <taxon>Eukaryota</taxon>
        <taxon>Fungi</taxon>
        <taxon>Dikarya</taxon>
        <taxon>Ascomycota</taxon>
        <taxon>Pezizomycotina</taxon>
        <taxon>Eurotiomycetes</taxon>
        <taxon>Eurotiomycetidae</taxon>
        <taxon>Eurotiales</taxon>
        <taxon>Aspergillaceae</taxon>
        <taxon>Aspergillus</taxon>
        <taxon>Aspergillus subgen. Circumdati</taxon>
    </lineage>
</organism>
<evidence type="ECO:0000256" key="12">
    <source>
        <dbReference type="ARBA" id="ARBA00023268"/>
    </source>
</evidence>
<dbReference type="InterPro" id="IPR014030">
    <property type="entry name" value="Ketoacyl_synth_N"/>
</dbReference>
<evidence type="ECO:0000256" key="3">
    <source>
        <dbReference type="ARBA" id="ARBA00022553"/>
    </source>
</evidence>
<dbReference type="GO" id="GO:0044550">
    <property type="term" value="P:secondary metabolite biosynthetic process"/>
    <property type="evidence" value="ECO:0007669"/>
    <property type="project" value="UniProtKB-ARBA"/>
</dbReference>
<evidence type="ECO:0000256" key="7">
    <source>
        <dbReference type="ARBA" id="ARBA00022842"/>
    </source>
</evidence>
<comment type="similarity">
    <text evidence="1 16">Belongs to the thiolase-like superfamily. Fungal fatty acid synthetase subunit alpha family.</text>
</comment>
<evidence type="ECO:0000313" key="22">
    <source>
        <dbReference type="EMBL" id="KNG83776.1"/>
    </source>
</evidence>
<evidence type="ECO:0000256" key="8">
    <source>
        <dbReference type="ARBA" id="ARBA00022857"/>
    </source>
</evidence>
<evidence type="ECO:0000256" key="15">
    <source>
        <dbReference type="ARBA" id="ARBA00049541"/>
    </source>
</evidence>
<feature type="binding site" evidence="18">
    <location>
        <position position="1732"/>
    </location>
    <ligand>
        <name>Mg(2+)</name>
        <dbReference type="ChEBI" id="CHEBI:18420"/>
    </ligand>
</feature>
<evidence type="ECO:0000256" key="1">
    <source>
        <dbReference type="ARBA" id="ARBA00007485"/>
    </source>
</evidence>
<name>A0A0L1IW37_ASPN3</name>
<dbReference type="GO" id="GO:0004315">
    <property type="term" value="F:3-oxoacyl-[acyl-carrier-protein] synthase activity"/>
    <property type="evidence" value="ECO:0007669"/>
    <property type="project" value="UniProtKB-EC"/>
</dbReference>
<dbReference type="Proteomes" id="UP000037505">
    <property type="component" value="Unassembled WGS sequence"/>
</dbReference>
<dbReference type="GO" id="GO:0005835">
    <property type="term" value="C:fatty acid synthase complex"/>
    <property type="evidence" value="ECO:0007669"/>
    <property type="project" value="InterPro"/>
</dbReference>
<dbReference type="InterPro" id="IPR040899">
    <property type="entry name" value="Fas_alpha_ACP"/>
</dbReference>
<dbReference type="Gene3D" id="3.90.25.70">
    <property type="match status" value="1"/>
</dbReference>
<keyword evidence="5 18" id="KW-0479">Metal-binding</keyword>
<dbReference type="InterPro" id="IPR050830">
    <property type="entry name" value="Fungal_FAS"/>
</dbReference>
<evidence type="ECO:0000256" key="10">
    <source>
        <dbReference type="ARBA" id="ARBA00023098"/>
    </source>
</evidence>
<evidence type="ECO:0000256" key="9">
    <source>
        <dbReference type="ARBA" id="ARBA00023002"/>
    </source>
</evidence>
<keyword evidence="3" id="KW-0597">Phosphoprotein</keyword>
<dbReference type="STRING" id="1509407.A0A0L1IW37"/>
<dbReference type="InterPro" id="IPR016035">
    <property type="entry name" value="Acyl_Trfase/lysoPLipase"/>
</dbReference>
<comment type="caution">
    <text evidence="22">The sequence shown here is derived from an EMBL/GenBank/DDBJ whole genome shotgun (WGS) entry which is preliminary data.</text>
</comment>
<dbReference type="InterPro" id="IPR036291">
    <property type="entry name" value="NAD(P)-bd_dom_sf"/>
</dbReference>
<gene>
    <name evidence="22" type="ORF">ANOM_008217</name>
</gene>
<dbReference type="CDD" id="cd00828">
    <property type="entry name" value="elong_cond_enzymes"/>
    <property type="match status" value="1"/>
</dbReference>
<dbReference type="InterPro" id="IPR008278">
    <property type="entry name" value="4-PPantetheinyl_Trfase_dom"/>
</dbReference>
<dbReference type="InterPro" id="IPR004568">
    <property type="entry name" value="Ppantetheine-prot_Trfase_dom"/>
</dbReference>
<evidence type="ECO:0000313" key="23">
    <source>
        <dbReference type="Proteomes" id="UP000037505"/>
    </source>
</evidence>
<keyword evidence="11" id="KW-0444">Lipid biosynthesis</keyword>
<dbReference type="SUPFAM" id="SSF53901">
    <property type="entry name" value="Thiolase-like"/>
    <property type="match status" value="2"/>
</dbReference>
<dbReference type="NCBIfam" id="TIGR00556">
    <property type="entry name" value="pantethn_trn"/>
    <property type="match status" value="1"/>
</dbReference>
<dbReference type="SUPFAM" id="SSF52151">
    <property type="entry name" value="FabD/lysophospholipase-like"/>
    <property type="match status" value="1"/>
</dbReference>
<dbReference type="Pfam" id="PF02801">
    <property type="entry name" value="Ketoacyl-synt_C"/>
    <property type="match status" value="1"/>
</dbReference>
<dbReference type="InterPro" id="IPR016039">
    <property type="entry name" value="Thiolase-like"/>
</dbReference>
<dbReference type="Pfam" id="PF18325">
    <property type="entry name" value="Fas_alpha_ACP"/>
    <property type="match status" value="1"/>
</dbReference>
<dbReference type="SUPFAM" id="SSF51735">
    <property type="entry name" value="NAD(P)-binding Rossmann-fold domains"/>
    <property type="match status" value="1"/>
</dbReference>
<evidence type="ECO:0000256" key="11">
    <source>
        <dbReference type="ARBA" id="ARBA00023160"/>
    </source>
</evidence>
<accession>A0A0L1IW37</accession>
<keyword evidence="8" id="KW-0521">NADP</keyword>
<keyword evidence="12" id="KW-0511">Multifunctional enzyme</keyword>
<dbReference type="GO" id="GO:0004312">
    <property type="term" value="F:fatty acid synthase activity"/>
    <property type="evidence" value="ECO:0007669"/>
    <property type="project" value="InterPro"/>
</dbReference>
<dbReference type="Pfam" id="PF00109">
    <property type="entry name" value="ketoacyl-synt"/>
    <property type="match status" value="1"/>
</dbReference>
<comment type="catalytic activity">
    <reaction evidence="14">
        <text>a (3R)-hydroxyacyl-[ACP] + NADP(+) = a 3-oxoacyl-[ACP] + NADPH + H(+)</text>
        <dbReference type="Rhea" id="RHEA:17397"/>
        <dbReference type="Rhea" id="RHEA-COMP:9916"/>
        <dbReference type="Rhea" id="RHEA-COMP:9945"/>
        <dbReference type="ChEBI" id="CHEBI:15378"/>
        <dbReference type="ChEBI" id="CHEBI:57783"/>
        <dbReference type="ChEBI" id="CHEBI:58349"/>
        <dbReference type="ChEBI" id="CHEBI:78776"/>
        <dbReference type="ChEBI" id="CHEBI:78827"/>
        <dbReference type="EC" id="1.1.1.100"/>
    </reaction>
</comment>
<dbReference type="Gene3D" id="3.40.47.10">
    <property type="match status" value="1"/>
</dbReference>
<evidence type="ECO:0000256" key="16">
    <source>
        <dbReference type="PIRNR" id="PIRNR000454"/>
    </source>
</evidence>
<protein>
    <submittedName>
        <fullName evidence="22">Sterigmatocystin biosynthesis fatty acid synthase subunit alpha</fullName>
    </submittedName>
</protein>
<keyword evidence="11" id="KW-0275">Fatty acid biosynthesis</keyword>
<comment type="catalytic activity">
    <reaction evidence="15">
        <text>a fatty acyl-[ACP] + malonyl-[ACP] + H(+) = a 3-oxoacyl-[ACP] + holo-[ACP] + CO2</text>
        <dbReference type="Rhea" id="RHEA:22836"/>
        <dbReference type="Rhea" id="RHEA-COMP:9623"/>
        <dbReference type="Rhea" id="RHEA-COMP:9685"/>
        <dbReference type="Rhea" id="RHEA-COMP:9916"/>
        <dbReference type="Rhea" id="RHEA-COMP:14125"/>
        <dbReference type="ChEBI" id="CHEBI:15378"/>
        <dbReference type="ChEBI" id="CHEBI:16526"/>
        <dbReference type="ChEBI" id="CHEBI:64479"/>
        <dbReference type="ChEBI" id="CHEBI:78449"/>
        <dbReference type="ChEBI" id="CHEBI:78776"/>
        <dbReference type="ChEBI" id="CHEBI:138651"/>
        <dbReference type="EC" id="2.3.1.41"/>
    </reaction>
</comment>
<evidence type="ECO:0000256" key="13">
    <source>
        <dbReference type="ARBA" id="ARBA00048237"/>
    </source>
</evidence>
<dbReference type="InterPro" id="IPR014031">
    <property type="entry name" value="Ketoacyl_synth_C"/>
</dbReference>
<dbReference type="GO" id="GO:0004321">
    <property type="term" value="F:fatty-acyl-CoA synthase activity"/>
    <property type="evidence" value="ECO:0007669"/>
    <property type="project" value="UniProtKB-EC"/>
</dbReference>
<dbReference type="GO" id="GO:0008897">
    <property type="term" value="F:holo-[acyl-carrier-protein] synthase activity"/>
    <property type="evidence" value="ECO:0007669"/>
    <property type="project" value="InterPro"/>
</dbReference>
<dbReference type="Gene3D" id="3.90.470.20">
    <property type="entry name" value="4'-phosphopantetheinyl transferase domain"/>
    <property type="match status" value="1"/>
</dbReference>
<dbReference type="Gene3D" id="3.40.50.720">
    <property type="entry name" value="NAD(P)-binding Rossmann-like Domain"/>
    <property type="match status" value="1"/>
</dbReference>
<dbReference type="InterPro" id="IPR026025">
    <property type="entry name" value="FAS_alpha_yeast"/>
</dbReference>
<dbReference type="GeneID" id="26810021"/>
<keyword evidence="7 18" id="KW-0460">Magnesium</keyword>
<dbReference type="SUPFAM" id="SSF56214">
    <property type="entry name" value="4'-phosphopantetheinyl transferase"/>
    <property type="match status" value="1"/>
</dbReference>
<evidence type="ECO:0000256" key="19">
    <source>
        <dbReference type="PIRSR" id="PIRSR000454-4"/>
    </source>
</evidence>
<dbReference type="PANTHER" id="PTHR10982">
    <property type="entry name" value="MALONYL COA-ACYL CARRIER PROTEIN TRANSACYLASE"/>
    <property type="match status" value="1"/>
</dbReference>
<keyword evidence="9" id="KW-0560">Oxidoreductase</keyword>
<feature type="domain" description="Ketosynthase family 3 (KS3)" evidence="21">
    <location>
        <begin position="1005"/>
        <end position="1507"/>
    </location>
</feature>
<feature type="domain" description="Carrier" evidence="20">
    <location>
        <begin position="154"/>
        <end position="232"/>
    </location>
</feature>
<keyword evidence="23" id="KW-1185">Reference proteome</keyword>
<dbReference type="InterPro" id="IPR020841">
    <property type="entry name" value="PKS_Beta-ketoAc_synthase_dom"/>
</dbReference>
<dbReference type="Pfam" id="PF01648">
    <property type="entry name" value="ACPS"/>
    <property type="match status" value="1"/>
</dbReference>
<evidence type="ECO:0000259" key="20">
    <source>
        <dbReference type="PROSITE" id="PS50075"/>
    </source>
</evidence>
<evidence type="ECO:0000256" key="2">
    <source>
        <dbReference type="ARBA" id="ARBA00022450"/>
    </source>
</evidence>
<evidence type="ECO:0000256" key="4">
    <source>
        <dbReference type="ARBA" id="ARBA00022679"/>
    </source>
</evidence>
<keyword evidence="2 16" id="KW-0596">Phosphopantetheine</keyword>
<dbReference type="InterPro" id="IPR047224">
    <property type="entry name" value="FAS_alpha_su_C"/>
</dbReference>
<dbReference type="CDD" id="cd08950">
    <property type="entry name" value="KR_fFAS_SDR_c_like"/>
    <property type="match status" value="1"/>
</dbReference>
<keyword evidence="4 16" id="KW-0808">Transferase</keyword>
<dbReference type="InterPro" id="IPR018201">
    <property type="entry name" value="Ketoacyl_synth_AS"/>
</dbReference>
<keyword evidence="10" id="KW-0443">Lipid metabolism</keyword>
<evidence type="ECO:0000259" key="21">
    <source>
        <dbReference type="PROSITE" id="PS52004"/>
    </source>
</evidence>
<dbReference type="GO" id="GO:0000287">
    <property type="term" value="F:magnesium ion binding"/>
    <property type="evidence" value="ECO:0007669"/>
    <property type="project" value="InterPro"/>
</dbReference>
<dbReference type="RefSeq" id="XP_015404699.1">
    <property type="nucleotide sequence ID" value="XM_015553473.1"/>
</dbReference>
<reference evidence="22 23" key="1">
    <citation type="submission" date="2014-06" db="EMBL/GenBank/DDBJ databases">
        <title>The Genome of the Aflatoxigenic Filamentous Fungus Aspergillus nomius.</title>
        <authorList>
            <person name="Moore M.G."/>
            <person name="Shannon B.M."/>
            <person name="Brian M.M."/>
        </authorList>
    </citation>
    <scope>NUCLEOTIDE SEQUENCE [LARGE SCALE GENOMIC DNA]</scope>
    <source>
        <strain evidence="22 23">NRRL 13137</strain>
    </source>
</reference>
<dbReference type="Gene3D" id="6.10.250.1930">
    <property type="match status" value="1"/>
</dbReference>
<dbReference type="OrthoDB" id="4251012at2759"/>
<evidence type="ECO:0000256" key="18">
    <source>
        <dbReference type="PIRSR" id="PIRSR000454-3"/>
    </source>
</evidence>
<dbReference type="Pfam" id="PF18314">
    <property type="entry name" value="FAS_I_H"/>
    <property type="match status" value="1"/>
</dbReference>
<feature type="binding site" evidence="18">
    <location>
        <position position="1631"/>
    </location>
    <ligand>
        <name>Mg(2+)</name>
        <dbReference type="ChEBI" id="CHEBI:18420"/>
    </ligand>
</feature>
<evidence type="ECO:0000256" key="6">
    <source>
        <dbReference type="ARBA" id="ARBA00022832"/>
    </source>
</evidence>
<dbReference type="GO" id="GO:0004316">
    <property type="term" value="F:3-oxoacyl-[acyl-carrier-protein] reductase (NADPH) activity"/>
    <property type="evidence" value="ECO:0007669"/>
    <property type="project" value="UniProtKB-EC"/>
</dbReference>
<dbReference type="InterPro" id="IPR009081">
    <property type="entry name" value="PP-bd_ACP"/>
</dbReference>
<feature type="modified residue" description="O-(pantetheine 4'-phosphoryl)serine" evidence="19">
    <location>
        <position position="192"/>
    </location>
</feature>
<proteinExistence type="inferred from homology"/>
<dbReference type="PROSITE" id="PS52004">
    <property type="entry name" value="KS3_2"/>
    <property type="match status" value="1"/>
</dbReference>
<evidence type="ECO:0000256" key="14">
    <source>
        <dbReference type="ARBA" id="ARBA00048508"/>
    </source>
</evidence>
<evidence type="ECO:0000256" key="17">
    <source>
        <dbReference type="PIRSR" id="PIRSR000454-1"/>
    </source>
</evidence>
<keyword evidence="6" id="KW-0276">Fatty acid metabolism</keyword>
<dbReference type="InterPro" id="IPR037143">
    <property type="entry name" value="4-PPantetheinyl_Trfase_dom_sf"/>
</dbReference>
<dbReference type="EMBL" id="JNOM01000247">
    <property type="protein sequence ID" value="KNG83776.1"/>
    <property type="molecule type" value="Genomic_DNA"/>
</dbReference>
<evidence type="ECO:0000256" key="5">
    <source>
        <dbReference type="ARBA" id="ARBA00022723"/>
    </source>
</evidence>
<dbReference type="FunFam" id="3.90.25.70:FF:000001">
    <property type="entry name" value="Fatty acid synthase subunit alpha"/>
    <property type="match status" value="1"/>
</dbReference>